<dbReference type="RefSeq" id="WP_160775707.1">
    <property type="nucleotide sequence ID" value="NZ_WUMV01000003.1"/>
</dbReference>
<dbReference type="InterPro" id="IPR013766">
    <property type="entry name" value="Thioredoxin_domain"/>
</dbReference>
<comment type="caution">
    <text evidence="3">The sequence shown here is derived from an EMBL/GenBank/DDBJ whole genome shotgun (WGS) entry which is preliminary data.</text>
</comment>
<dbReference type="InterPro" id="IPR000866">
    <property type="entry name" value="AhpC/TSA"/>
</dbReference>
<dbReference type="CDD" id="cd02966">
    <property type="entry name" value="TlpA_like_family"/>
    <property type="match status" value="1"/>
</dbReference>
<dbReference type="PROSITE" id="PS51352">
    <property type="entry name" value="THIOREDOXIN_2"/>
    <property type="match status" value="1"/>
</dbReference>
<dbReference type="SUPFAM" id="SSF52833">
    <property type="entry name" value="Thioredoxin-like"/>
    <property type="match status" value="1"/>
</dbReference>
<dbReference type="AlphaFoldDB" id="A0A7X3S892"/>
<dbReference type="GO" id="GO:0016209">
    <property type="term" value="F:antioxidant activity"/>
    <property type="evidence" value="ECO:0007669"/>
    <property type="project" value="InterPro"/>
</dbReference>
<dbReference type="Gene3D" id="3.40.30.10">
    <property type="entry name" value="Glutaredoxin"/>
    <property type="match status" value="1"/>
</dbReference>
<dbReference type="Proteomes" id="UP000433101">
    <property type="component" value="Unassembled WGS sequence"/>
</dbReference>
<dbReference type="InterPro" id="IPR050553">
    <property type="entry name" value="Thioredoxin_ResA/DsbE_sf"/>
</dbReference>
<dbReference type="GO" id="GO:0016491">
    <property type="term" value="F:oxidoreductase activity"/>
    <property type="evidence" value="ECO:0007669"/>
    <property type="project" value="InterPro"/>
</dbReference>
<feature type="chain" id="PRO_5031567775" evidence="1">
    <location>
        <begin position="20"/>
        <end position="173"/>
    </location>
</feature>
<evidence type="ECO:0000313" key="3">
    <source>
        <dbReference type="EMBL" id="MXN65534.1"/>
    </source>
</evidence>
<reference evidence="3 4" key="1">
    <citation type="submission" date="2019-12" db="EMBL/GenBank/DDBJ databases">
        <authorList>
            <person name="Li M."/>
        </authorList>
    </citation>
    <scope>NUCLEOTIDE SEQUENCE [LARGE SCALE GENOMIC DNA]</scope>
    <source>
        <strain evidence="3 4">GBMRC 2046</strain>
    </source>
</reference>
<keyword evidence="1" id="KW-0732">Signal</keyword>
<organism evidence="3 4">
    <name type="scientific">Stappia sediminis</name>
    <dbReference type="NCBI Taxonomy" id="2692190"/>
    <lineage>
        <taxon>Bacteria</taxon>
        <taxon>Pseudomonadati</taxon>
        <taxon>Pseudomonadota</taxon>
        <taxon>Alphaproteobacteria</taxon>
        <taxon>Hyphomicrobiales</taxon>
        <taxon>Stappiaceae</taxon>
        <taxon>Stappia</taxon>
    </lineage>
</organism>
<dbReference type="Pfam" id="PF00578">
    <property type="entry name" value="AhpC-TSA"/>
    <property type="match status" value="1"/>
</dbReference>
<feature type="domain" description="Thioredoxin" evidence="2">
    <location>
        <begin position="28"/>
        <end position="173"/>
    </location>
</feature>
<accession>A0A7X3S892</accession>
<gene>
    <name evidence="3" type="ORF">GR183_11535</name>
</gene>
<protein>
    <submittedName>
        <fullName evidence="3">Redoxin domain-containing protein</fullName>
    </submittedName>
</protein>
<sequence length="173" mass="19239">MRQLFAAVIFLFGVASAHAVETVKIPLFDEPKDVKQFVFMDGAGKEKTLADYKGKVVVLNVWASWCSPCRREMPLLDNLQAKLGSDKFQVLALSVDRGGKPKVDAFFEEFGIKSLPVLTDPSNNVAKSFFMFGLPATFFIDAEGRQIGSYIGEAEWDSPEFIGFFQNIIDKQG</sequence>
<dbReference type="EMBL" id="WUMV01000003">
    <property type="protein sequence ID" value="MXN65534.1"/>
    <property type="molecule type" value="Genomic_DNA"/>
</dbReference>
<dbReference type="InterPro" id="IPR036249">
    <property type="entry name" value="Thioredoxin-like_sf"/>
</dbReference>
<feature type="signal peptide" evidence="1">
    <location>
        <begin position="1"/>
        <end position="19"/>
    </location>
</feature>
<dbReference type="PANTHER" id="PTHR42852:SF17">
    <property type="entry name" value="THIOREDOXIN-LIKE PROTEIN HI_1115"/>
    <property type="match status" value="1"/>
</dbReference>
<name>A0A7X3S892_9HYPH</name>
<evidence type="ECO:0000259" key="2">
    <source>
        <dbReference type="PROSITE" id="PS51352"/>
    </source>
</evidence>
<evidence type="ECO:0000256" key="1">
    <source>
        <dbReference type="SAM" id="SignalP"/>
    </source>
</evidence>
<keyword evidence="4" id="KW-1185">Reference proteome</keyword>
<proteinExistence type="predicted"/>
<evidence type="ECO:0000313" key="4">
    <source>
        <dbReference type="Proteomes" id="UP000433101"/>
    </source>
</evidence>
<dbReference type="PANTHER" id="PTHR42852">
    <property type="entry name" value="THIOL:DISULFIDE INTERCHANGE PROTEIN DSBE"/>
    <property type="match status" value="1"/>
</dbReference>